<evidence type="ECO:0000313" key="4">
    <source>
        <dbReference type="Proteomes" id="UP000334923"/>
    </source>
</evidence>
<dbReference type="InterPro" id="IPR014832">
    <property type="entry name" value="TnsA_C"/>
</dbReference>
<dbReference type="Pfam" id="PF08721">
    <property type="entry name" value="Tn7_Tnp_TnsA_C"/>
    <property type="match status" value="1"/>
</dbReference>
<dbReference type="RefSeq" id="WP_246186623.1">
    <property type="nucleotide sequence ID" value="NZ_CABFVA020000110.1"/>
</dbReference>
<evidence type="ECO:0000313" key="3">
    <source>
        <dbReference type="EMBL" id="VVM07713.1"/>
    </source>
</evidence>
<protein>
    <recommendedName>
        <fullName evidence="5">TnsA endonuclease N-terminal domain-containing protein</fullName>
    </recommendedName>
</protein>
<keyword evidence="4" id="KW-1185">Reference proteome</keyword>
<accession>A0A5E6MHC8</accession>
<dbReference type="Proteomes" id="UP000334923">
    <property type="component" value="Unassembled WGS sequence"/>
</dbReference>
<reference evidence="3 4" key="1">
    <citation type="submission" date="2019-09" db="EMBL/GenBank/DDBJ databases">
        <authorList>
            <person name="Cremers G."/>
        </authorList>
    </citation>
    <scope>NUCLEOTIDE SEQUENCE [LARGE SCALE GENOMIC DNA]</scope>
    <source>
        <strain evidence="3">4A</strain>
    </source>
</reference>
<dbReference type="AlphaFoldDB" id="A0A5E6MHC8"/>
<dbReference type="InterPro" id="IPR014833">
    <property type="entry name" value="TnsA_N"/>
</dbReference>
<dbReference type="Pfam" id="PF08722">
    <property type="entry name" value="Tn7_TnsA-like_N"/>
    <property type="match status" value="1"/>
</dbReference>
<feature type="domain" description="TnsA endonuclease N-terminal" evidence="2">
    <location>
        <begin position="61"/>
        <end position="145"/>
    </location>
</feature>
<organism evidence="3 4">
    <name type="scientific">Methylacidimicrobium tartarophylax</name>
    <dbReference type="NCBI Taxonomy" id="1041768"/>
    <lineage>
        <taxon>Bacteria</taxon>
        <taxon>Pseudomonadati</taxon>
        <taxon>Verrucomicrobiota</taxon>
        <taxon>Methylacidimicrobium</taxon>
    </lineage>
</organism>
<evidence type="ECO:0000259" key="1">
    <source>
        <dbReference type="Pfam" id="PF08721"/>
    </source>
</evidence>
<proteinExistence type="predicted"/>
<gene>
    <name evidence="3" type="ORF">MAMT_01876</name>
</gene>
<dbReference type="EMBL" id="CABFVA020000110">
    <property type="protein sequence ID" value="VVM07713.1"/>
    <property type="molecule type" value="Genomic_DNA"/>
</dbReference>
<evidence type="ECO:0008006" key="5">
    <source>
        <dbReference type="Google" id="ProtNLM"/>
    </source>
</evidence>
<sequence>MQRNPKMDSNGCNAVRPVQARRIGPARRSVAGIYAFRGKKAIPYESTLERDFLIRCEFSLAVVDAIPQPVQIPFVSGGRSYVYTPDFLIYYQCVGQISPGGPRPSLIEVKPEGEWRKHWRRWLPKWKAAYRYARGQGWEFRIHDESRIRDQTLRNIRFLERYKRMRFPPKESCLVLEGVREAGGAAFRDVLARQFPRLSRVEGAARIWHLLATRQLDCDIGRPLGDFTELWVPGDE</sequence>
<feature type="domain" description="TnsA endonuclease C-terminal" evidence="1">
    <location>
        <begin position="148"/>
        <end position="220"/>
    </location>
</feature>
<name>A0A5E6MHC8_9BACT</name>
<evidence type="ECO:0000259" key="2">
    <source>
        <dbReference type="Pfam" id="PF08722"/>
    </source>
</evidence>